<feature type="transmembrane region" description="Helical" evidence="1">
    <location>
        <begin position="12"/>
        <end position="31"/>
    </location>
</feature>
<proteinExistence type="predicted"/>
<feature type="transmembrane region" description="Helical" evidence="1">
    <location>
        <begin position="105"/>
        <end position="122"/>
    </location>
</feature>
<dbReference type="RefSeq" id="WP_123287884.1">
    <property type="nucleotide sequence ID" value="NZ_JACIJB010000004.1"/>
</dbReference>
<keyword evidence="1" id="KW-0472">Membrane</keyword>
<dbReference type="AlphaFoldDB" id="A0A7W9A3R7"/>
<keyword evidence="3" id="KW-1185">Reference proteome</keyword>
<sequence length="126" mass="13567">MTSAAKAYTFRTVFFMLGYVVALVLAVGGALDAIGGVSGWVLAAAVAAPVAGQIWATLAFIRDSDEFVAGVTAKRFILAAGMTFALSVFWGFAEKFAEAPHIEGWWVYVVFWGLMGFMPVFIRSSR</sequence>
<dbReference type="Proteomes" id="UP000548978">
    <property type="component" value="Unassembled WGS sequence"/>
</dbReference>
<keyword evidence="1" id="KW-1133">Transmembrane helix</keyword>
<evidence type="ECO:0000313" key="2">
    <source>
        <dbReference type="EMBL" id="MBB5660560.1"/>
    </source>
</evidence>
<accession>A0A7W9A3R7</accession>
<keyword evidence="1" id="KW-0812">Transmembrane</keyword>
<evidence type="ECO:0000313" key="3">
    <source>
        <dbReference type="Proteomes" id="UP000548978"/>
    </source>
</evidence>
<organism evidence="2 3">
    <name type="scientific">Brevundimonas halotolerans</name>
    <dbReference type="NCBI Taxonomy" id="69670"/>
    <lineage>
        <taxon>Bacteria</taxon>
        <taxon>Pseudomonadati</taxon>
        <taxon>Pseudomonadota</taxon>
        <taxon>Alphaproteobacteria</taxon>
        <taxon>Caulobacterales</taxon>
        <taxon>Caulobacteraceae</taxon>
        <taxon>Brevundimonas</taxon>
    </lineage>
</organism>
<feature type="transmembrane region" description="Helical" evidence="1">
    <location>
        <begin position="37"/>
        <end position="61"/>
    </location>
</feature>
<comment type="caution">
    <text evidence="2">The sequence shown here is derived from an EMBL/GenBank/DDBJ whole genome shotgun (WGS) entry which is preliminary data.</text>
</comment>
<gene>
    <name evidence="2" type="ORF">FHS65_001306</name>
</gene>
<dbReference type="OrthoDB" id="119964at2"/>
<evidence type="ECO:0000256" key="1">
    <source>
        <dbReference type="SAM" id="Phobius"/>
    </source>
</evidence>
<feature type="transmembrane region" description="Helical" evidence="1">
    <location>
        <begin position="73"/>
        <end position="93"/>
    </location>
</feature>
<protein>
    <submittedName>
        <fullName evidence="2">Uncharacterized protein</fullName>
    </submittedName>
</protein>
<reference evidence="2 3" key="1">
    <citation type="submission" date="2020-08" db="EMBL/GenBank/DDBJ databases">
        <title>Genomic Encyclopedia of Type Strains, Phase IV (KMG-IV): sequencing the most valuable type-strain genomes for metagenomic binning, comparative biology and taxonomic classification.</title>
        <authorList>
            <person name="Goeker M."/>
        </authorList>
    </citation>
    <scope>NUCLEOTIDE SEQUENCE [LARGE SCALE GENOMIC DNA]</scope>
    <source>
        <strain evidence="2 3">DSM 24448</strain>
    </source>
</reference>
<name>A0A7W9A3R7_9CAUL</name>
<dbReference type="EMBL" id="JACIJB010000004">
    <property type="protein sequence ID" value="MBB5660560.1"/>
    <property type="molecule type" value="Genomic_DNA"/>
</dbReference>